<comment type="caution">
    <text evidence="6">The sequence shown here is derived from an EMBL/GenBank/DDBJ whole genome shotgun (WGS) entry which is preliminary data.</text>
</comment>
<organism evidence="6 7">
    <name type="scientific">Paenibacillus agricola</name>
    <dbReference type="NCBI Taxonomy" id="2716264"/>
    <lineage>
        <taxon>Bacteria</taxon>
        <taxon>Bacillati</taxon>
        <taxon>Bacillota</taxon>
        <taxon>Bacilli</taxon>
        <taxon>Bacillales</taxon>
        <taxon>Paenibacillaceae</taxon>
        <taxon>Paenibacillus</taxon>
    </lineage>
</organism>
<accession>A0ABX0J3H2</accession>
<feature type="domain" description="Flagellar hook-length control protein-like C-terminal" evidence="5">
    <location>
        <begin position="392"/>
        <end position="467"/>
    </location>
</feature>
<feature type="compositionally biased region" description="Low complexity" evidence="4">
    <location>
        <begin position="474"/>
        <end position="486"/>
    </location>
</feature>
<comment type="function">
    <text evidence="1">Controls the length of the flagellar hook.</text>
</comment>
<dbReference type="PRINTS" id="PR01007">
    <property type="entry name" value="FLGHOOKFLIK"/>
</dbReference>
<keyword evidence="7" id="KW-1185">Reference proteome</keyword>
<dbReference type="EMBL" id="JAAOIW010000001">
    <property type="protein sequence ID" value="NHN28380.1"/>
    <property type="molecule type" value="Genomic_DNA"/>
</dbReference>
<gene>
    <name evidence="6" type="ORF">G9U52_00885</name>
</gene>
<proteinExistence type="inferred from homology"/>
<dbReference type="Pfam" id="PF02120">
    <property type="entry name" value="Flg_hook"/>
    <property type="match status" value="1"/>
</dbReference>
<evidence type="ECO:0000256" key="1">
    <source>
        <dbReference type="ARBA" id="ARBA00003944"/>
    </source>
</evidence>
<evidence type="ECO:0000259" key="5">
    <source>
        <dbReference type="Pfam" id="PF02120"/>
    </source>
</evidence>
<name>A0ABX0J3H2_9BACL</name>
<evidence type="ECO:0000256" key="2">
    <source>
        <dbReference type="ARBA" id="ARBA00009149"/>
    </source>
</evidence>
<dbReference type="RefSeq" id="WP_166144785.1">
    <property type="nucleotide sequence ID" value="NZ_JAAOIW010000001.1"/>
</dbReference>
<reference evidence="6" key="1">
    <citation type="submission" date="2020-03" db="EMBL/GenBank/DDBJ databases">
        <title>Draft sequencing of Paenibacilllus sp. S3N08.</title>
        <authorList>
            <person name="Kim D.-U."/>
        </authorList>
    </citation>
    <scope>NUCLEOTIDE SEQUENCE</scope>
    <source>
        <strain evidence="6">S3N08</strain>
    </source>
</reference>
<evidence type="ECO:0000313" key="7">
    <source>
        <dbReference type="Proteomes" id="UP001165962"/>
    </source>
</evidence>
<protein>
    <recommendedName>
        <fullName evidence="5">Flagellar hook-length control protein-like C-terminal domain-containing protein</fullName>
    </recommendedName>
</protein>
<dbReference type="Proteomes" id="UP001165962">
    <property type="component" value="Unassembled WGS sequence"/>
</dbReference>
<sequence>MEIQAQITMPTNTTNGSNLNAAVANGAASTSSSTSMTASPEADFSATLNGLITMAPAAVAPVNSQAGLSGLNNILVQLLTTLKMDSAASEGQSNEDSIKQLDLLINMLNTDTEEAEDILDNPNVQTWLAGIQTMLMVHAPTPEVITTDEELTAQLLLTDSASTGDVQLNPLLFVPIQSTTNNGAATEHGLEDAKELITKTDAFKLLDTFKQLLKADDTKIVLPQAHKAMQVMVDQMQQLIATVVQDSTKVTADPIISAELVSPLIADKSVSRVASIVTPMSNRPAASKGMNDDASFQVVATANARLEYLAANFVQAKLTVDTGDTDRPLFEPLQEMPKDSSDEGQAIPMHEFLKQVQSSQPMQKAPVIMMQAPNFVEDMTQFVIKSFTLETKADGFTEAKLSLFPQNLGQVDVRLTMHNGQLVAQFMADSPMGREMLESQLSQLKITLQNQGIQVERMEVSQNQAFQSGMFQEQRQQQSQQSNKQQKGNDIDKVLSLDDQVNQEIVQSVDAPKGLGKTSIDTTA</sequence>
<keyword evidence="3" id="KW-1005">Bacterial flagellum biogenesis</keyword>
<dbReference type="InterPro" id="IPR021136">
    <property type="entry name" value="Flagellar_hook_control-like_C"/>
</dbReference>
<evidence type="ECO:0000256" key="3">
    <source>
        <dbReference type="ARBA" id="ARBA00022795"/>
    </source>
</evidence>
<dbReference type="CDD" id="cd17470">
    <property type="entry name" value="T3SS_Flik_C"/>
    <property type="match status" value="1"/>
</dbReference>
<evidence type="ECO:0000313" key="6">
    <source>
        <dbReference type="EMBL" id="NHN28380.1"/>
    </source>
</evidence>
<dbReference type="InterPro" id="IPR038610">
    <property type="entry name" value="FliK-like_C_sf"/>
</dbReference>
<feature type="region of interest" description="Disordered" evidence="4">
    <location>
        <begin position="474"/>
        <end position="494"/>
    </location>
</feature>
<dbReference type="Gene3D" id="3.30.750.140">
    <property type="match status" value="1"/>
</dbReference>
<dbReference type="InterPro" id="IPR001635">
    <property type="entry name" value="Flag_hook_Flik"/>
</dbReference>
<comment type="similarity">
    <text evidence="2">Belongs to the FliK family.</text>
</comment>
<evidence type="ECO:0000256" key="4">
    <source>
        <dbReference type="SAM" id="MobiDB-lite"/>
    </source>
</evidence>